<dbReference type="RefSeq" id="WP_381040980.1">
    <property type="nucleotide sequence ID" value="NZ_JBHTCK010000008.1"/>
</dbReference>
<dbReference type="EC" id="2.1.1.-" evidence="6"/>
<comment type="caution">
    <text evidence="6">The sequence shown here is derived from an EMBL/GenBank/DDBJ whole genome shotgun (WGS) entry which is preliminary data.</text>
</comment>
<dbReference type="EMBL" id="JBHTCK010000008">
    <property type="protein sequence ID" value="MFC7354028.1"/>
    <property type="molecule type" value="Genomic_DNA"/>
</dbReference>
<keyword evidence="7" id="KW-1185">Reference proteome</keyword>
<protein>
    <submittedName>
        <fullName evidence="6">HemK2/MTQ2 family protein methyltransferase</fullName>
        <ecNumber evidence="6">2.1.1.-</ecNumber>
    </submittedName>
</protein>
<keyword evidence="3 6" id="KW-0808">Transferase</keyword>
<dbReference type="GO" id="GO:0008168">
    <property type="term" value="F:methyltransferase activity"/>
    <property type="evidence" value="ECO:0007669"/>
    <property type="project" value="UniProtKB-KW"/>
</dbReference>
<keyword evidence="4" id="KW-0949">S-adenosyl-L-methionine</keyword>
<dbReference type="PANTHER" id="PTHR45875:SF1">
    <property type="entry name" value="METHYLTRANSFERASE N6AMT1"/>
    <property type="match status" value="1"/>
</dbReference>
<dbReference type="GO" id="GO:0032259">
    <property type="term" value="P:methylation"/>
    <property type="evidence" value="ECO:0007669"/>
    <property type="project" value="UniProtKB-KW"/>
</dbReference>
<organism evidence="6 7">
    <name type="scientific">Streptomyces caviscabies</name>
    <dbReference type="NCBI Taxonomy" id="90079"/>
    <lineage>
        <taxon>Bacteria</taxon>
        <taxon>Bacillati</taxon>
        <taxon>Actinomycetota</taxon>
        <taxon>Actinomycetes</taxon>
        <taxon>Kitasatosporales</taxon>
        <taxon>Streptomycetaceae</taxon>
        <taxon>Streptomyces</taxon>
    </lineage>
</organism>
<dbReference type="Pfam" id="PF05175">
    <property type="entry name" value="MTS"/>
    <property type="match status" value="1"/>
</dbReference>
<dbReference type="InterPro" id="IPR052190">
    <property type="entry name" value="Euk-Arch_PrmC-MTase"/>
</dbReference>
<dbReference type="InterPro" id="IPR002052">
    <property type="entry name" value="DNA_methylase_N6_adenine_CS"/>
</dbReference>
<evidence type="ECO:0000313" key="6">
    <source>
        <dbReference type="EMBL" id="MFC7354028.1"/>
    </source>
</evidence>
<dbReference type="NCBIfam" id="TIGR00537">
    <property type="entry name" value="hemK_rel_arch"/>
    <property type="match status" value="1"/>
</dbReference>
<feature type="domain" description="Methyltransferase small" evidence="5">
    <location>
        <begin position="31"/>
        <end position="120"/>
    </location>
</feature>
<dbReference type="CDD" id="cd02440">
    <property type="entry name" value="AdoMet_MTases"/>
    <property type="match status" value="1"/>
</dbReference>
<keyword evidence="2 6" id="KW-0489">Methyltransferase</keyword>
<dbReference type="PANTHER" id="PTHR45875">
    <property type="entry name" value="METHYLTRANSFERASE N6AMT1"/>
    <property type="match status" value="1"/>
</dbReference>
<evidence type="ECO:0000259" key="5">
    <source>
        <dbReference type="Pfam" id="PF05175"/>
    </source>
</evidence>
<reference evidence="7" key="1">
    <citation type="journal article" date="2019" name="Int. J. Syst. Evol. Microbiol.">
        <title>The Global Catalogue of Microorganisms (GCM) 10K type strain sequencing project: providing services to taxonomists for standard genome sequencing and annotation.</title>
        <authorList>
            <consortium name="The Broad Institute Genomics Platform"/>
            <consortium name="The Broad Institute Genome Sequencing Center for Infectious Disease"/>
            <person name="Wu L."/>
            <person name="Ma J."/>
        </authorList>
    </citation>
    <scope>NUCLEOTIDE SEQUENCE [LARGE SCALE GENOMIC DNA]</scope>
    <source>
        <strain evidence="7">ICMP 19430</strain>
    </source>
</reference>
<proteinExistence type="inferred from homology"/>
<dbReference type="Proteomes" id="UP001596509">
    <property type="component" value="Unassembled WGS sequence"/>
</dbReference>
<accession>A0ABW2MKE0</accession>
<evidence type="ECO:0000256" key="1">
    <source>
        <dbReference type="ARBA" id="ARBA00006149"/>
    </source>
</evidence>
<evidence type="ECO:0000313" key="7">
    <source>
        <dbReference type="Proteomes" id="UP001596509"/>
    </source>
</evidence>
<sequence>MTRQAAPDLSGATPWRGPVVRLPGVYRPQTDTLLLATAMRREGIGSGMDVLDLCTGTGTLALHAARLGARVTAVDISRRAVTSARLNTALARLPVTVRRGDLLRALPGRTFDALISNPPYVPSPGLGTPRYRAGRSWDAGTDGRVILDRICDDAAAALRPGGLLLLVQSELSRPKETVSRLAAAGLLVSVTDRVTIPFGPVTRGRVAWLRARGLLRDHLDREELVVIRARKE</sequence>
<dbReference type="InterPro" id="IPR029063">
    <property type="entry name" value="SAM-dependent_MTases_sf"/>
</dbReference>
<evidence type="ECO:0000256" key="2">
    <source>
        <dbReference type="ARBA" id="ARBA00022603"/>
    </source>
</evidence>
<dbReference type="Gene3D" id="3.40.50.150">
    <property type="entry name" value="Vaccinia Virus protein VP39"/>
    <property type="match status" value="1"/>
</dbReference>
<comment type="similarity">
    <text evidence="1">Belongs to the eukaryotic/archaeal PrmC-related family.</text>
</comment>
<dbReference type="InterPro" id="IPR007848">
    <property type="entry name" value="Small_mtfrase_dom"/>
</dbReference>
<dbReference type="InterPro" id="IPR004557">
    <property type="entry name" value="PrmC-related"/>
</dbReference>
<name>A0ABW2MKE0_9ACTN</name>
<evidence type="ECO:0000256" key="4">
    <source>
        <dbReference type="ARBA" id="ARBA00022691"/>
    </source>
</evidence>
<evidence type="ECO:0000256" key="3">
    <source>
        <dbReference type="ARBA" id="ARBA00022679"/>
    </source>
</evidence>
<dbReference type="PROSITE" id="PS00092">
    <property type="entry name" value="N6_MTASE"/>
    <property type="match status" value="1"/>
</dbReference>
<gene>
    <name evidence="6" type="ORF">ACFQW9_25605</name>
</gene>
<dbReference type="SUPFAM" id="SSF53335">
    <property type="entry name" value="S-adenosyl-L-methionine-dependent methyltransferases"/>
    <property type="match status" value="1"/>
</dbReference>